<proteinExistence type="predicted"/>
<keyword evidence="2" id="KW-0732">Signal</keyword>
<feature type="compositionally biased region" description="Basic residues" evidence="1">
    <location>
        <begin position="493"/>
        <end position="502"/>
    </location>
</feature>
<dbReference type="EMBL" id="CAJNNW010028191">
    <property type="protein sequence ID" value="CAE8695076.1"/>
    <property type="molecule type" value="Genomic_DNA"/>
</dbReference>
<dbReference type="GO" id="GO:0004540">
    <property type="term" value="F:RNA nuclease activity"/>
    <property type="evidence" value="ECO:0007669"/>
    <property type="project" value="InterPro"/>
</dbReference>
<feature type="compositionally biased region" description="Polar residues" evidence="1">
    <location>
        <begin position="476"/>
        <end position="485"/>
    </location>
</feature>
<dbReference type="PANTHER" id="PTHR35811">
    <property type="entry name" value="SLR1870 PROTEIN"/>
    <property type="match status" value="1"/>
</dbReference>
<evidence type="ECO:0000313" key="4">
    <source>
        <dbReference type="EMBL" id="CAE8695076.1"/>
    </source>
</evidence>
<dbReference type="PANTHER" id="PTHR35811:SF1">
    <property type="entry name" value="HTH OST-TYPE DOMAIN-CONTAINING PROTEIN"/>
    <property type="match status" value="1"/>
</dbReference>
<feature type="domain" description="NYN" evidence="3">
    <location>
        <begin position="105"/>
        <end position="216"/>
    </location>
</feature>
<dbReference type="Pfam" id="PF01936">
    <property type="entry name" value="NYN"/>
    <property type="match status" value="1"/>
</dbReference>
<evidence type="ECO:0000259" key="3">
    <source>
        <dbReference type="Pfam" id="PF01936"/>
    </source>
</evidence>
<reference evidence="4" key="1">
    <citation type="submission" date="2021-02" db="EMBL/GenBank/DDBJ databases">
        <authorList>
            <person name="Dougan E. K."/>
            <person name="Rhodes N."/>
            <person name="Thang M."/>
            <person name="Chan C."/>
        </authorList>
    </citation>
    <scope>NUCLEOTIDE SEQUENCE</scope>
</reference>
<sequence length="502" mass="55639">MGRHQHGSRAWSRLSLRIVWQAVVVSLTCRHLPKLVCFVCCPSGVSKLGVVTHRVHRDYIQGTWRPTNRRLVLSRVEKNQLCGLQGANPGIGVGSSSSLETGQLIALLIDGDQTPKTHFAQILEVLGHRGSVVVRRVYTNEARLASMSKELKELGITPVLVPVRGSKDVTDMRIAWDAAILATDPSIIGAEVQNLSAIAVASHDADYLDIIRQLQALRELRRWTPRGYFVKSDISQFHTTFFAESVSECGGSFIQYHVPKRNATVTVILDGLTSRITFEPTSVGTILLGTFEETAVQLTALGYISGPDANISGYLPIIAMAKFFYVNSLGPLVLFPMRSTLVQAVNAFVLEPSRPWIPDPGDLVYIHPVRSVGSKARFGSTRATECADGGGPFLLRRSRRIVQDVLERLGYTAMQGDKATDAAISSFWERNQKYLRSAGIQVFEMEGTQCKDREQILYRAFTGQLGRQTWRTNIGQHEQPDSISSNNNNKPGRPGRRDRRQS</sequence>
<evidence type="ECO:0000313" key="5">
    <source>
        <dbReference type="Proteomes" id="UP000626109"/>
    </source>
</evidence>
<comment type="caution">
    <text evidence="4">The sequence shown here is derived from an EMBL/GenBank/DDBJ whole genome shotgun (WGS) entry which is preliminary data.</text>
</comment>
<name>A0A813K275_POLGL</name>
<evidence type="ECO:0000256" key="1">
    <source>
        <dbReference type="SAM" id="MobiDB-lite"/>
    </source>
</evidence>
<feature type="region of interest" description="Disordered" evidence="1">
    <location>
        <begin position="476"/>
        <end position="502"/>
    </location>
</feature>
<evidence type="ECO:0000256" key="2">
    <source>
        <dbReference type="SAM" id="SignalP"/>
    </source>
</evidence>
<feature type="signal peptide" evidence="2">
    <location>
        <begin position="1"/>
        <end position="26"/>
    </location>
</feature>
<dbReference type="InterPro" id="IPR021139">
    <property type="entry name" value="NYN"/>
</dbReference>
<dbReference type="AlphaFoldDB" id="A0A813K275"/>
<organism evidence="4 5">
    <name type="scientific">Polarella glacialis</name>
    <name type="common">Dinoflagellate</name>
    <dbReference type="NCBI Taxonomy" id="89957"/>
    <lineage>
        <taxon>Eukaryota</taxon>
        <taxon>Sar</taxon>
        <taxon>Alveolata</taxon>
        <taxon>Dinophyceae</taxon>
        <taxon>Suessiales</taxon>
        <taxon>Suessiaceae</taxon>
        <taxon>Polarella</taxon>
    </lineage>
</organism>
<protein>
    <recommendedName>
        <fullName evidence="3">NYN domain-containing protein</fullName>
    </recommendedName>
</protein>
<accession>A0A813K275</accession>
<gene>
    <name evidence="4" type="ORF">PGLA2088_LOCUS29181</name>
</gene>
<dbReference type="Proteomes" id="UP000626109">
    <property type="component" value="Unassembled WGS sequence"/>
</dbReference>
<dbReference type="Gene3D" id="3.40.50.1010">
    <property type="entry name" value="5'-nuclease"/>
    <property type="match status" value="1"/>
</dbReference>
<feature type="chain" id="PRO_5032908009" description="NYN domain-containing protein" evidence="2">
    <location>
        <begin position="27"/>
        <end position="502"/>
    </location>
</feature>